<reference evidence="1 2" key="1">
    <citation type="submission" date="2024-04" db="EMBL/GenBank/DDBJ databases">
        <authorList>
            <person name="Fracassetti M."/>
        </authorList>
    </citation>
    <scope>NUCLEOTIDE SEQUENCE [LARGE SCALE GENOMIC DNA]</scope>
</reference>
<gene>
    <name evidence="1" type="ORF">LTRI10_LOCUS21859</name>
</gene>
<organism evidence="1 2">
    <name type="scientific">Linum trigynum</name>
    <dbReference type="NCBI Taxonomy" id="586398"/>
    <lineage>
        <taxon>Eukaryota</taxon>
        <taxon>Viridiplantae</taxon>
        <taxon>Streptophyta</taxon>
        <taxon>Embryophyta</taxon>
        <taxon>Tracheophyta</taxon>
        <taxon>Spermatophyta</taxon>
        <taxon>Magnoliopsida</taxon>
        <taxon>eudicotyledons</taxon>
        <taxon>Gunneridae</taxon>
        <taxon>Pentapetalae</taxon>
        <taxon>rosids</taxon>
        <taxon>fabids</taxon>
        <taxon>Malpighiales</taxon>
        <taxon>Linaceae</taxon>
        <taxon>Linum</taxon>
    </lineage>
</organism>
<accession>A0AAV2E386</accession>
<dbReference type="AlphaFoldDB" id="A0AAV2E386"/>
<keyword evidence="2" id="KW-1185">Reference proteome</keyword>
<dbReference type="EMBL" id="OZ034817">
    <property type="protein sequence ID" value="CAL1380416.1"/>
    <property type="molecule type" value="Genomic_DNA"/>
</dbReference>
<proteinExistence type="predicted"/>
<dbReference type="Proteomes" id="UP001497516">
    <property type="component" value="Chromosome 4"/>
</dbReference>
<evidence type="ECO:0000313" key="1">
    <source>
        <dbReference type="EMBL" id="CAL1380416.1"/>
    </source>
</evidence>
<evidence type="ECO:0000313" key="2">
    <source>
        <dbReference type="Proteomes" id="UP001497516"/>
    </source>
</evidence>
<protein>
    <submittedName>
        <fullName evidence="1">Uncharacterized protein</fullName>
    </submittedName>
</protein>
<name>A0AAV2E386_9ROSI</name>
<sequence length="81" mass="8777">MKPSFRGGFLLLPVDSNQRRRRILGLNSKLISPHLLRHVLLLLLLNSVESVGSREREETSASSSSSISASVGALVVVVVIL</sequence>